<name>A0A239YUJ4_9STAP</name>
<feature type="transmembrane region" description="Helical" evidence="5">
    <location>
        <begin position="225"/>
        <end position="243"/>
    </location>
</feature>
<keyword evidence="3 5" id="KW-1133">Transmembrane helix</keyword>
<comment type="subcellular location">
    <subcellularLocation>
        <location evidence="1">Membrane</location>
        <topology evidence="1">Multi-pass membrane protein</topology>
    </subcellularLocation>
</comment>
<dbReference type="EMBL" id="LT906462">
    <property type="protein sequence ID" value="SNV62430.1"/>
    <property type="molecule type" value="Genomic_DNA"/>
</dbReference>
<keyword evidence="8" id="KW-1185">Reference proteome</keyword>
<dbReference type="RefSeq" id="WP_095087124.1">
    <property type="nucleotide sequence ID" value="NZ_BMDM01000006.1"/>
</dbReference>
<protein>
    <submittedName>
        <fullName evidence="7">Teichoic acid translocation permease protein TagG</fullName>
    </submittedName>
</protein>
<feature type="domain" description="ABC-2 type transporter transmembrane" evidence="6">
    <location>
        <begin position="26"/>
        <end position="215"/>
    </location>
</feature>
<organism evidence="7 8">
    <name type="scientific">Mammaliicoccus stepanovicii</name>
    <dbReference type="NCBI Taxonomy" id="643214"/>
    <lineage>
        <taxon>Bacteria</taxon>
        <taxon>Bacillati</taxon>
        <taxon>Bacillota</taxon>
        <taxon>Bacilli</taxon>
        <taxon>Bacillales</taxon>
        <taxon>Staphylococcaceae</taxon>
        <taxon>Mammaliicoccus</taxon>
    </lineage>
</organism>
<dbReference type="Pfam" id="PF01061">
    <property type="entry name" value="ABC2_membrane"/>
    <property type="match status" value="1"/>
</dbReference>
<feature type="transmembrane region" description="Helical" evidence="5">
    <location>
        <begin position="99"/>
        <end position="120"/>
    </location>
</feature>
<feature type="transmembrane region" description="Helical" evidence="5">
    <location>
        <begin position="30"/>
        <end position="50"/>
    </location>
</feature>
<accession>A0A239YUJ4</accession>
<keyword evidence="2 5" id="KW-0812">Transmembrane</keyword>
<proteinExistence type="predicted"/>
<evidence type="ECO:0000256" key="1">
    <source>
        <dbReference type="ARBA" id="ARBA00004141"/>
    </source>
</evidence>
<evidence type="ECO:0000313" key="8">
    <source>
        <dbReference type="Proteomes" id="UP000242084"/>
    </source>
</evidence>
<dbReference type="AlphaFoldDB" id="A0A239YUJ4"/>
<reference evidence="7 8" key="1">
    <citation type="submission" date="2017-06" db="EMBL/GenBank/DDBJ databases">
        <authorList>
            <consortium name="Pathogen Informatics"/>
        </authorList>
    </citation>
    <scope>NUCLEOTIDE SEQUENCE [LARGE SCALE GENOMIC DNA]</scope>
    <source>
        <strain evidence="7 8">NCTC13839</strain>
    </source>
</reference>
<dbReference type="GO" id="GO:0016020">
    <property type="term" value="C:membrane"/>
    <property type="evidence" value="ECO:0007669"/>
    <property type="project" value="UniProtKB-SubCell"/>
</dbReference>
<sequence>MNELFEQHIKHFPHMIKYCFFEVRYHYKQYLIVLGALLLLLLITFGQLLIRDTIDVQRTTSFFKLVGFFAYFWIFFALFHSEKTVRKQGSLYNRLSVPYYVGTSAQVFLMMIIFLIAMTITGLVSTSMTEVIEINHLGFFYYLVMTYVLLVPLASIIGVLGKYFYKTRYIVFGALIFLILLVPILYVPNNMYAVWVNILRLNPLFYVINGFQQTMILGSAASTNLPYHILFYFEIALIYLLWVNVNRAHKTELFDDN</sequence>
<feature type="transmembrane region" description="Helical" evidence="5">
    <location>
        <begin position="62"/>
        <end position="79"/>
    </location>
</feature>
<feature type="transmembrane region" description="Helical" evidence="5">
    <location>
        <begin position="140"/>
        <end position="160"/>
    </location>
</feature>
<keyword evidence="4 5" id="KW-0472">Membrane</keyword>
<dbReference type="OrthoDB" id="2417273at2"/>
<dbReference type="GO" id="GO:0140359">
    <property type="term" value="F:ABC-type transporter activity"/>
    <property type="evidence" value="ECO:0007669"/>
    <property type="project" value="InterPro"/>
</dbReference>
<evidence type="ECO:0000256" key="2">
    <source>
        <dbReference type="ARBA" id="ARBA00022692"/>
    </source>
</evidence>
<feature type="transmembrane region" description="Helical" evidence="5">
    <location>
        <begin position="169"/>
        <end position="187"/>
    </location>
</feature>
<dbReference type="InterPro" id="IPR013525">
    <property type="entry name" value="ABC2_TM"/>
</dbReference>
<evidence type="ECO:0000313" key="7">
    <source>
        <dbReference type="EMBL" id="SNV62430.1"/>
    </source>
</evidence>
<dbReference type="Proteomes" id="UP000242084">
    <property type="component" value="Chromosome 1"/>
</dbReference>
<dbReference type="KEGG" id="sste:SAMEA4384403_0828"/>
<evidence type="ECO:0000256" key="3">
    <source>
        <dbReference type="ARBA" id="ARBA00022989"/>
    </source>
</evidence>
<evidence type="ECO:0000259" key="6">
    <source>
        <dbReference type="Pfam" id="PF01061"/>
    </source>
</evidence>
<evidence type="ECO:0000256" key="5">
    <source>
        <dbReference type="SAM" id="Phobius"/>
    </source>
</evidence>
<gene>
    <name evidence="7" type="primary">tagG_1</name>
    <name evidence="7" type="ORF">SAMEA4384403_00828</name>
</gene>
<evidence type="ECO:0000256" key="4">
    <source>
        <dbReference type="ARBA" id="ARBA00023136"/>
    </source>
</evidence>